<evidence type="ECO:0000313" key="4">
    <source>
        <dbReference type="Proteomes" id="UP001280121"/>
    </source>
</evidence>
<proteinExistence type="predicted"/>
<dbReference type="Gene3D" id="1.20.58.1250">
    <property type="entry name" value="Tubulin Binding Cofactor C, N-terminal domain"/>
    <property type="match status" value="1"/>
</dbReference>
<feature type="compositionally biased region" description="Polar residues" evidence="1">
    <location>
        <begin position="13"/>
        <end position="25"/>
    </location>
</feature>
<evidence type="ECO:0000256" key="1">
    <source>
        <dbReference type="SAM" id="MobiDB-lite"/>
    </source>
</evidence>
<feature type="domain" description="Tubulin-specific chaperone C N-terminal" evidence="2">
    <location>
        <begin position="3"/>
        <end position="67"/>
    </location>
</feature>
<name>A0AAE0CIH1_9ROSI</name>
<gene>
    <name evidence="3" type="ORF">Ddye_012305</name>
</gene>
<dbReference type="Proteomes" id="UP001280121">
    <property type="component" value="Unassembled WGS sequence"/>
</dbReference>
<organism evidence="3 4">
    <name type="scientific">Dipteronia dyeriana</name>
    <dbReference type="NCBI Taxonomy" id="168575"/>
    <lineage>
        <taxon>Eukaryota</taxon>
        <taxon>Viridiplantae</taxon>
        <taxon>Streptophyta</taxon>
        <taxon>Embryophyta</taxon>
        <taxon>Tracheophyta</taxon>
        <taxon>Spermatophyta</taxon>
        <taxon>Magnoliopsida</taxon>
        <taxon>eudicotyledons</taxon>
        <taxon>Gunneridae</taxon>
        <taxon>Pentapetalae</taxon>
        <taxon>rosids</taxon>
        <taxon>malvids</taxon>
        <taxon>Sapindales</taxon>
        <taxon>Sapindaceae</taxon>
        <taxon>Hippocastanoideae</taxon>
        <taxon>Acereae</taxon>
        <taxon>Dipteronia</taxon>
    </lineage>
</organism>
<dbReference type="EMBL" id="JANJYI010000004">
    <property type="protein sequence ID" value="KAK2652449.1"/>
    <property type="molecule type" value="Genomic_DNA"/>
</dbReference>
<keyword evidence="4" id="KW-1185">Reference proteome</keyword>
<evidence type="ECO:0000313" key="3">
    <source>
        <dbReference type="EMBL" id="KAK2652449.1"/>
    </source>
</evidence>
<evidence type="ECO:0000259" key="2">
    <source>
        <dbReference type="Pfam" id="PF16752"/>
    </source>
</evidence>
<dbReference type="Pfam" id="PF16752">
    <property type="entry name" value="TBCC_N"/>
    <property type="match status" value="1"/>
</dbReference>
<reference evidence="3" key="1">
    <citation type="journal article" date="2023" name="Plant J.">
        <title>Genome sequences and population genomics provide insights into the demographic history, inbreeding, and mutation load of two 'living fossil' tree species of Dipteronia.</title>
        <authorList>
            <person name="Feng Y."/>
            <person name="Comes H.P."/>
            <person name="Chen J."/>
            <person name="Zhu S."/>
            <person name="Lu R."/>
            <person name="Zhang X."/>
            <person name="Li P."/>
            <person name="Qiu J."/>
            <person name="Olsen K.M."/>
            <person name="Qiu Y."/>
        </authorList>
    </citation>
    <scope>NUCLEOTIDE SEQUENCE</scope>
    <source>
        <strain evidence="3">KIB01</strain>
    </source>
</reference>
<comment type="caution">
    <text evidence="3">The sequence shown here is derived from an EMBL/GenBank/DDBJ whole genome shotgun (WGS) entry which is preliminary data.</text>
</comment>
<feature type="region of interest" description="Disordered" evidence="1">
    <location>
        <begin position="1"/>
        <end position="25"/>
    </location>
</feature>
<sequence length="69" mass="7543">MLERLSARHQTRKPNPTDSPTTSAFLSRFNDSKKSIAAQIESSANPSRLPDISAAISDLEKFVVKNSSP</sequence>
<dbReference type="GO" id="GO:0015631">
    <property type="term" value="F:tubulin binding"/>
    <property type="evidence" value="ECO:0007669"/>
    <property type="project" value="InterPro"/>
</dbReference>
<dbReference type="AlphaFoldDB" id="A0AAE0CIH1"/>
<protein>
    <recommendedName>
        <fullName evidence="2">Tubulin-specific chaperone C N-terminal domain-containing protein</fullName>
    </recommendedName>
</protein>
<dbReference type="InterPro" id="IPR031925">
    <property type="entry name" value="TBCC_N"/>
</dbReference>
<accession>A0AAE0CIH1</accession>
<dbReference type="InterPro" id="IPR038397">
    <property type="entry name" value="TBCC_N_sf"/>
</dbReference>